<feature type="transmembrane region" description="Helical" evidence="1">
    <location>
        <begin position="187"/>
        <end position="208"/>
    </location>
</feature>
<dbReference type="InterPro" id="IPR014495">
    <property type="entry name" value="UCP018671"/>
</dbReference>
<evidence type="ECO:0000256" key="1">
    <source>
        <dbReference type="SAM" id="Phobius"/>
    </source>
</evidence>
<comment type="caution">
    <text evidence="3">The sequence shown here is derived from an EMBL/GenBank/DDBJ whole genome shotgun (WGS) entry which is preliminary data.</text>
</comment>
<dbReference type="RefSeq" id="WP_149079953.1">
    <property type="nucleotide sequence ID" value="NZ_VTAW01000002.1"/>
</dbReference>
<dbReference type="InterPro" id="IPR011674">
    <property type="entry name" value="DUF1616"/>
</dbReference>
<gene>
    <name evidence="3" type="ORF">FYC77_02610</name>
</gene>
<feature type="transmembrane region" description="Helical" evidence="1">
    <location>
        <begin position="133"/>
        <end position="151"/>
    </location>
</feature>
<name>A0A5D5AP72_9EURY</name>
<feature type="domain" description="DUF1616" evidence="2">
    <location>
        <begin position="33"/>
        <end position="335"/>
    </location>
</feature>
<dbReference type="Pfam" id="PF07760">
    <property type="entry name" value="DUF1616"/>
    <property type="match status" value="1"/>
</dbReference>
<dbReference type="EMBL" id="VTAW01000002">
    <property type="protein sequence ID" value="TYT63486.1"/>
    <property type="molecule type" value="Genomic_DNA"/>
</dbReference>
<dbReference type="Proteomes" id="UP000324104">
    <property type="component" value="Unassembled WGS sequence"/>
</dbReference>
<feature type="transmembrane region" description="Helical" evidence="1">
    <location>
        <begin position="53"/>
        <end position="76"/>
    </location>
</feature>
<reference evidence="3 4" key="1">
    <citation type="submission" date="2019-08" db="EMBL/GenBank/DDBJ databases">
        <title>Archaea genome.</title>
        <authorList>
            <person name="Kajale S."/>
            <person name="Shouche Y."/>
            <person name="Deshpande N."/>
            <person name="Sharma A."/>
        </authorList>
    </citation>
    <scope>NUCLEOTIDE SEQUENCE [LARGE SCALE GENOMIC DNA]</scope>
    <source>
        <strain evidence="3 4">ESP3B_9</strain>
    </source>
</reference>
<sequence>MKDRSTQQYQSSTAVRQDSKQLAARLPMDLIGVAGFVVVAALLLAIVDTGSAVLRIVVGFPLLLFVPGYATVAALFPRTAADGRRETNSRPLIDRRSVTDGERVALAFGLSLAILPLLGLVIAAASWEYSTSVAVGVVCVYALSVACIGAIRRLRVPTEQRYRLNLMRRASALHAAVFETKSPVHTAVNVALVVAMLVALTTVGYALVAPQDGERYTSLEILTEDDDGELVADPPSEVDSGEELSFVVGIENREGEEMEYTVVVQEQWVSDDGVIDRHEHDRIEAQVSDGETAYGDREITTEATGGDVRIAVLLYEDDAPSNPTTDNAYRYGYFWTEIVDDA</sequence>
<feature type="transmembrane region" description="Helical" evidence="1">
    <location>
        <begin position="104"/>
        <end position="127"/>
    </location>
</feature>
<keyword evidence="4" id="KW-1185">Reference proteome</keyword>
<keyword evidence="1" id="KW-0472">Membrane</keyword>
<proteinExistence type="predicted"/>
<protein>
    <submittedName>
        <fullName evidence="3">DUF1616 domain-containing protein</fullName>
    </submittedName>
</protein>
<organism evidence="3 4">
    <name type="scientific">Natrialba swarupiae</name>
    <dbReference type="NCBI Taxonomy" id="2448032"/>
    <lineage>
        <taxon>Archaea</taxon>
        <taxon>Methanobacteriati</taxon>
        <taxon>Methanobacteriota</taxon>
        <taxon>Stenosarchaea group</taxon>
        <taxon>Halobacteria</taxon>
        <taxon>Halobacteriales</taxon>
        <taxon>Natrialbaceae</taxon>
        <taxon>Natrialba</taxon>
    </lineage>
</organism>
<dbReference type="AlphaFoldDB" id="A0A5D5AP72"/>
<evidence type="ECO:0000313" key="4">
    <source>
        <dbReference type="Proteomes" id="UP000324104"/>
    </source>
</evidence>
<keyword evidence="1" id="KW-0812">Transmembrane</keyword>
<keyword evidence="1" id="KW-1133">Transmembrane helix</keyword>
<evidence type="ECO:0000259" key="2">
    <source>
        <dbReference type="Pfam" id="PF07760"/>
    </source>
</evidence>
<feature type="transmembrane region" description="Helical" evidence="1">
    <location>
        <begin position="26"/>
        <end position="47"/>
    </location>
</feature>
<dbReference type="PIRSF" id="PIRSF018671">
    <property type="entry name" value="UCP018671"/>
    <property type="match status" value="1"/>
</dbReference>
<evidence type="ECO:0000313" key="3">
    <source>
        <dbReference type="EMBL" id="TYT63486.1"/>
    </source>
</evidence>
<accession>A0A5D5AP72</accession>